<evidence type="ECO:0000313" key="2">
    <source>
        <dbReference type="Proteomes" id="UP000249134"/>
    </source>
</evidence>
<gene>
    <name evidence="1" type="ORF">NCTC4824_02778</name>
</gene>
<name>A0A2X4Z861_LEDLE</name>
<evidence type="ECO:0000313" key="1">
    <source>
        <dbReference type="EMBL" id="SQI60525.1"/>
    </source>
</evidence>
<organism evidence="1 2">
    <name type="scientific">Lederbergia lenta</name>
    <name type="common">Bacillus lentus</name>
    <dbReference type="NCBI Taxonomy" id="1467"/>
    <lineage>
        <taxon>Bacteria</taxon>
        <taxon>Bacillati</taxon>
        <taxon>Bacillota</taxon>
        <taxon>Bacilli</taxon>
        <taxon>Bacillales</taxon>
        <taxon>Bacillaceae</taxon>
        <taxon>Lederbergia</taxon>
    </lineage>
</organism>
<reference evidence="1 2" key="1">
    <citation type="submission" date="2018-06" db="EMBL/GenBank/DDBJ databases">
        <authorList>
            <consortium name="Pathogen Informatics"/>
            <person name="Doyle S."/>
        </authorList>
    </citation>
    <scope>NUCLEOTIDE SEQUENCE [LARGE SCALE GENOMIC DNA]</scope>
    <source>
        <strain evidence="1 2">NCTC4824</strain>
    </source>
</reference>
<keyword evidence="2" id="KW-1185">Reference proteome</keyword>
<evidence type="ECO:0008006" key="3">
    <source>
        <dbReference type="Google" id="ProtNLM"/>
    </source>
</evidence>
<protein>
    <recommendedName>
        <fullName evidence="3">Copper amine oxidase-like N-terminal domain-containing protein</fullName>
    </recommendedName>
</protein>
<dbReference type="AlphaFoldDB" id="A0A2X4Z861"/>
<dbReference type="Proteomes" id="UP000249134">
    <property type="component" value="Chromosome 1"/>
</dbReference>
<sequence length="475" mass="55207">MKKPFFTFILMLLILTSSLIFWQWKGYSSSEDKVEEKLDIQQTININHQKEGLFVEQIISNIEETSVKLSIPSQVIDITCGFDQAKCEWTDQKEIQLAVDEGRLIFHYSLPIPQSADSFLLNNWTVKLHNQSIASTKIQLSETQWRSGSWQADAKLNGLKEMNLVDYYVFEKFGEAPLLYWQREKLMKKKEIGQIAVYAEQDFNVQINEIPAIHQLKDIQAEQPIKVIITKLHKEIDTETLKIINSEKKLTSIQEEMVYQQLVQLFQFPKKERWLVGVITSSVLNKPVGEEKAQKMYLELKDTLGKEQLSTWLDRVFEEKDNKINSKTLDDLIEAPLGMNAKFFSVNAVNKDSIMPLTFIDARDIYVNENKSINTNIVTHEGKKYINFLPILEESGYQVTNKKNEGILVEKEAVKYQFYPDKRIFLLGEKKYGMKESPVVLFHNTAYIELGLLNTFFNWTILEEDSQINIFQSVE</sequence>
<accession>A0A2X4Z861</accession>
<dbReference type="EMBL" id="LS483476">
    <property type="protein sequence ID" value="SQI60525.1"/>
    <property type="molecule type" value="Genomic_DNA"/>
</dbReference>
<dbReference type="RefSeq" id="WP_111703492.1">
    <property type="nucleotide sequence ID" value="NZ_CBCSGM010000001.1"/>
</dbReference>
<dbReference type="KEGG" id="blen:NCTC4824_02778"/>
<proteinExistence type="predicted"/>
<dbReference type="STRING" id="1348624.GCA_001591545_01825"/>